<evidence type="ECO:0000256" key="1">
    <source>
        <dbReference type="ARBA" id="ARBA00023002"/>
    </source>
</evidence>
<protein>
    <submittedName>
        <fullName evidence="3">Gfo/Idh/MocA family oxidoreductase</fullName>
    </submittedName>
</protein>
<feature type="domain" description="Gfo/Idh/MocA-like oxidoreductase N-terminal" evidence="2">
    <location>
        <begin position="27"/>
        <end position="145"/>
    </location>
</feature>
<dbReference type="Gene3D" id="3.30.360.10">
    <property type="entry name" value="Dihydrodipicolinate Reductase, domain 2"/>
    <property type="match status" value="1"/>
</dbReference>
<dbReference type="InterPro" id="IPR036291">
    <property type="entry name" value="NAD(P)-bd_dom_sf"/>
</dbReference>
<dbReference type="GO" id="GO:0000166">
    <property type="term" value="F:nucleotide binding"/>
    <property type="evidence" value="ECO:0007669"/>
    <property type="project" value="InterPro"/>
</dbReference>
<dbReference type="InterPro" id="IPR000683">
    <property type="entry name" value="Gfo/Idh/MocA-like_OxRdtase_N"/>
</dbReference>
<dbReference type="InterPro" id="IPR050463">
    <property type="entry name" value="Gfo/Idh/MocA_oxidrdct_glycsds"/>
</dbReference>
<sequence length="374" mass="42370">MGHSLPFHCLPETEIKQLNSLHSRPVKMGFVGAGLMGQLAHLANYAALDNCKIVALADPKPKRLHLVAERYTIPRTYPNHTALLEDPEVEAVVVVTQRPKMGPIALDCLLAGKHVLTEKPMAATVEQAQTLTDTALAQNVRYTVGCMKRHDEGVQVAKRIIDELRQTNELGSIVYARAHCFMGEFYCNADGHIVTDEARTNSGVEWAIAPDWVPEPQKPKYAWFLNVYCHNINLLRYLLDSTPRVSYVEFKQEHGQIAVLDFGNHIATLEAGRTVYRGWDEVTEIYFERGRLRIEYPPGMLKNIPARVELYKGTGELHEVYRPQCHWTWAFRRQAEAFVSDIQHGTEPIASGADAIADLQLVEEMWRMAMNFNH</sequence>
<evidence type="ECO:0000313" key="4">
    <source>
        <dbReference type="Proteomes" id="UP000654482"/>
    </source>
</evidence>
<dbReference type="EMBL" id="JADEWZ010000018">
    <property type="protein sequence ID" value="MBE9116855.1"/>
    <property type="molecule type" value="Genomic_DNA"/>
</dbReference>
<organism evidence="3 4">
    <name type="scientific">Lusitaniella coriacea LEGE 07157</name>
    <dbReference type="NCBI Taxonomy" id="945747"/>
    <lineage>
        <taxon>Bacteria</taxon>
        <taxon>Bacillati</taxon>
        <taxon>Cyanobacteriota</taxon>
        <taxon>Cyanophyceae</taxon>
        <taxon>Spirulinales</taxon>
        <taxon>Lusitaniellaceae</taxon>
        <taxon>Lusitaniella</taxon>
    </lineage>
</organism>
<keyword evidence="4" id="KW-1185">Reference proteome</keyword>
<dbReference type="PANTHER" id="PTHR43818:SF11">
    <property type="entry name" value="BCDNA.GH03377"/>
    <property type="match status" value="1"/>
</dbReference>
<reference evidence="3" key="1">
    <citation type="submission" date="2020-10" db="EMBL/GenBank/DDBJ databases">
        <authorList>
            <person name="Castelo-Branco R."/>
            <person name="Eusebio N."/>
            <person name="Adriana R."/>
            <person name="Vieira A."/>
            <person name="Brugerolle De Fraissinette N."/>
            <person name="Rezende De Castro R."/>
            <person name="Schneider M.P."/>
            <person name="Vasconcelos V."/>
            <person name="Leao P.N."/>
        </authorList>
    </citation>
    <scope>NUCLEOTIDE SEQUENCE</scope>
    <source>
        <strain evidence="3">LEGE 07157</strain>
    </source>
</reference>
<accession>A0A8J7DXJ8</accession>
<dbReference type="Proteomes" id="UP000654482">
    <property type="component" value="Unassembled WGS sequence"/>
</dbReference>
<dbReference type="SUPFAM" id="SSF55347">
    <property type="entry name" value="Glyceraldehyde-3-phosphate dehydrogenase-like, C-terminal domain"/>
    <property type="match status" value="1"/>
</dbReference>
<proteinExistence type="predicted"/>
<comment type="caution">
    <text evidence="3">The sequence shown here is derived from an EMBL/GenBank/DDBJ whole genome shotgun (WGS) entry which is preliminary data.</text>
</comment>
<gene>
    <name evidence="3" type="ORF">IQ249_13190</name>
</gene>
<evidence type="ECO:0000313" key="3">
    <source>
        <dbReference type="EMBL" id="MBE9116855.1"/>
    </source>
</evidence>
<dbReference type="GO" id="GO:0016491">
    <property type="term" value="F:oxidoreductase activity"/>
    <property type="evidence" value="ECO:0007669"/>
    <property type="project" value="UniProtKB-KW"/>
</dbReference>
<evidence type="ECO:0000259" key="2">
    <source>
        <dbReference type="Pfam" id="PF01408"/>
    </source>
</evidence>
<dbReference type="SUPFAM" id="SSF51735">
    <property type="entry name" value="NAD(P)-binding Rossmann-fold domains"/>
    <property type="match status" value="1"/>
</dbReference>
<dbReference type="Pfam" id="PF01408">
    <property type="entry name" value="GFO_IDH_MocA"/>
    <property type="match status" value="1"/>
</dbReference>
<dbReference type="AlphaFoldDB" id="A0A8J7DXJ8"/>
<dbReference type="Gene3D" id="3.40.50.720">
    <property type="entry name" value="NAD(P)-binding Rossmann-like Domain"/>
    <property type="match status" value="1"/>
</dbReference>
<dbReference type="PANTHER" id="PTHR43818">
    <property type="entry name" value="BCDNA.GH03377"/>
    <property type="match status" value="1"/>
</dbReference>
<name>A0A8J7DXJ8_9CYAN</name>
<keyword evidence="1" id="KW-0560">Oxidoreductase</keyword>